<keyword evidence="1" id="KW-0804">Transcription</keyword>
<feature type="region of interest" description="Disordered" evidence="2">
    <location>
        <begin position="254"/>
        <end position="325"/>
    </location>
</feature>
<feature type="compositionally biased region" description="Gly residues" evidence="2">
    <location>
        <begin position="283"/>
        <end position="313"/>
    </location>
</feature>
<reference evidence="5 6" key="1">
    <citation type="submission" date="2024-10" db="EMBL/GenBank/DDBJ databases">
        <title>The Natural Products Discovery Center: Release of the First 8490 Sequenced Strains for Exploring Actinobacteria Biosynthetic Diversity.</title>
        <authorList>
            <person name="Kalkreuter E."/>
            <person name="Kautsar S.A."/>
            <person name="Yang D."/>
            <person name="Bader C.D."/>
            <person name="Teijaro C.N."/>
            <person name="Fluegel L."/>
            <person name="Davis C.M."/>
            <person name="Simpson J.R."/>
            <person name="Lauterbach L."/>
            <person name="Steele A.D."/>
            <person name="Gui C."/>
            <person name="Meng S."/>
            <person name="Li G."/>
            <person name="Viehrig K."/>
            <person name="Ye F."/>
            <person name="Su P."/>
            <person name="Kiefer A.F."/>
            <person name="Nichols A."/>
            <person name="Cepeda A.J."/>
            <person name="Yan W."/>
            <person name="Fan B."/>
            <person name="Jiang Y."/>
            <person name="Adhikari A."/>
            <person name="Zheng C.-J."/>
            <person name="Schuster L."/>
            <person name="Cowan T.M."/>
            <person name="Smanski M.J."/>
            <person name="Chevrette M.G."/>
            <person name="De Carvalho L.P.S."/>
            <person name="Shen B."/>
        </authorList>
    </citation>
    <scope>NUCLEOTIDE SEQUENCE [LARGE SCALE GENOMIC DNA]</scope>
    <source>
        <strain evidence="5 6">NPDC053399</strain>
    </source>
</reference>
<dbReference type="NCBIfam" id="TIGR02937">
    <property type="entry name" value="sigma70-ECF"/>
    <property type="match status" value="1"/>
</dbReference>
<dbReference type="Gene3D" id="3.40.33.10">
    <property type="entry name" value="CAP"/>
    <property type="match status" value="1"/>
</dbReference>
<keyword evidence="1" id="KW-0238">DNA-binding</keyword>
<gene>
    <name evidence="5" type="ORF">ACIGXA_06945</name>
</gene>
<organism evidence="5 6">
    <name type="scientific">Streptomyces fildesensis</name>
    <dbReference type="NCBI Taxonomy" id="375757"/>
    <lineage>
        <taxon>Bacteria</taxon>
        <taxon>Bacillati</taxon>
        <taxon>Actinomycetota</taxon>
        <taxon>Actinomycetes</taxon>
        <taxon>Kitasatosporales</taxon>
        <taxon>Streptomycetaceae</taxon>
        <taxon>Streptomyces</taxon>
    </lineage>
</organism>
<keyword evidence="6" id="KW-1185">Reference proteome</keyword>
<feature type="region of interest" description="Disordered" evidence="2">
    <location>
        <begin position="351"/>
        <end position="399"/>
    </location>
</feature>
<dbReference type="PANTHER" id="PTHR31157">
    <property type="entry name" value="SCP DOMAIN-CONTAINING PROTEIN"/>
    <property type="match status" value="1"/>
</dbReference>
<comment type="similarity">
    <text evidence="1">Belongs to the sigma-70 factor family. ECF subfamily.</text>
</comment>
<dbReference type="RefSeq" id="WP_399645242.1">
    <property type="nucleotide sequence ID" value="NZ_JBITYG010000002.1"/>
</dbReference>
<evidence type="ECO:0000256" key="2">
    <source>
        <dbReference type="SAM" id="MobiDB-lite"/>
    </source>
</evidence>
<evidence type="ECO:0000313" key="6">
    <source>
        <dbReference type="Proteomes" id="UP001614394"/>
    </source>
</evidence>
<evidence type="ECO:0000256" key="1">
    <source>
        <dbReference type="RuleBase" id="RU000716"/>
    </source>
</evidence>
<dbReference type="PANTHER" id="PTHR31157:SF1">
    <property type="entry name" value="SCP DOMAIN-CONTAINING PROTEIN"/>
    <property type="match status" value="1"/>
</dbReference>
<dbReference type="InterPro" id="IPR014284">
    <property type="entry name" value="RNA_pol_sigma-70_dom"/>
</dbReference>
<dbReference type="Gene3D" id="1.10.1740.10">
    <property type="match status" value="1"/>
</dbReference>
<evidence type="ECO:0000313" key="5">
    <source>
        <dbReference type="EMBL" id="MFI9100244.1"/>
    </source>
</evidence>
<dbReference type="PROSITE" id="PS01063">
    <property type="entry name" value="SIGMA70_ECF"/>
    <property type="match status" value="1"/>
</dbReference>
<name>A0ABW8C1E4_9ACTN</name>
<dbReference type="CDD" id="cd05379">
    <property type="entry name" value="CAP_bacterial"/>
    <property type="match status" value="1"/>
</dbReference>
<feature type="compositionally biased region" description="Low complexity" evidence="2">
    <location>
        <begin position="351"/>
        <end position="388"/>
    </location>
</feature>
<feature type="domain" description="SCP" evidence="3">
    <location>
        <begin position="406"/>
        <end position="520"/>
    </location>
</feature>
<feature type="domain" description="RNA polymerase sigma-70 region 2" evidence="4">
    <location>
        <begin position="24"/>
        <end position="86"/>
    </location>
</feature>
<dbReference type="InterPro" id="IPR000838">
    <property type="entry name" value="RNA_pol_sigma70_ECF_CS"/>
</dbReference>
<dbReference type="InterPro" id="IPR013325">
    <property type="entry name" value="RNA_pol_sigma_r2"/>
</dbReference>
<comment type="caution">
    <text evidence="5">The sequence shown here is derived from an EMBL/GenBank/DDBJ whole genome shotgun (WGS) entry which is preliminary data.</text>
</comment>
<dbReference type="Pfam" id="PF04542">
    <property type="entry name" value="Sigma70_r2"/>
    <property type="match status" value="1"/>
</dbReference>
<dbReference type="SUPFAM" id="SSF55797">
    <property type="entry name" value="PR-1-like"/>
    <property type="match status" value="1"/>
</dbReference>
<dbReference type="InterPro" id="IPR035940">
    <property type="entry name" value="CAP_sf"/>
</dbReference>
<accession>A0ABW8C1E4</accession>
<dbReference type="InterPro" id="IPR007627">
    <property type="entry name" value="RNA_pol_sigma70_r2"/>
</dbReference>
<keyword evidence="1" id="KW-0731">Sigma factor</keyword>
<proteinExistence type="inferred from homology"/>
<keyword evidence="1" id="KW-0805">Transcription regulation</keyword>
<dbReference type="EMBL" id="JBITYG010000002">
    <property type="protein sequence ID" value="MFI9100244.1"/>
    <property type="molecule type" value="Genomic_DNA"/>
</dbReference>
<evidence type="ECO:0000259" key="3">
    <source>
        <dbReference type="Pfam" id="PF00188"/>
    </source>
</evidence>
<evidence type="ECO:0000259" key="4">
    <source>
        <dbReference type="Pfam" id="PF04542"/>
    </source>
</evidence>
<dbReference type="Proteomes" id="UP001614394">
    <property type="component" value="Unassembled WGS sequence"/>
</dbReference>
<dbReference type="Pfam" id="PF00188">
    <property type="entry name" value="CAP"/>
    <property type="match status" value="1"/>
</dbReference>
<protein>
    <recommendedName>
        <fullName evidence="1">RNA polymerase sigma factor</fullName>
    </recommendedName>
</protein>
<dbReference type="InterPro" id="IPR014044">
    <property type="entry name" value="CAP_dom"/>
</dbReference>
<dbReference type="SUPFAM" id="SSF88946">
    <property type="entry name" value="Sigma2 domain of RNA polymerase sigma factors"/>
    <property type="match status" value="1"/>
</dbReference>
<sequence length="523" mass="54823">MERDSGAALVTAARAGDEAAREELVAAYLPLVYNIVGRALDGHADVDDVVQETMLRVLSSLPDLRDPASFRSWLVAIAMNQVRRLRSASGTPRADGLDQAREIADPTADFTDLTIWRLGLSGQRREVAEATRWLDADDRELLSLWWLEAADVITREELAAGLGVPARHAAVRVQRMKEQLETGRLVVRALAAVPRCPELAALVAPWDQVPSALWRKRIARHARDCPDCSGRAADLVPAEGLLARLSLVPVLHSPDLGSQTGSPTAAHGSGGSGGSHAPASTHGSGGSHRSGGGSGGSRGSGSRGPGGSRGSGSRGKPPRSRRPRTPAVVAGVLLVTGIAVVAVLRLGPGRTPAAPAAAPSRAATAPATTAPVSMSPTPTPTAAPTTKPAAPPPARPRPTLEQQVTELVNAQRALRGCRPVRADAKLHTAAQGHADDMAARGYYEHDTPEGVGPDARITAAGYGWSRWGENIDRGPSSASRAVADWMSDAAHRDNILNCRFTHIGVGVNLGSDGPWWTQDFAAH</sequence>